<keyword evidence="3" id="KW-1185">Reference proteome</keyword>
<dbReference type="EnsemblMetazoa" id="AEPI015446-RA">
    <property type="protein sequence ID" value="AEPI015446-PA"/>
    <property type="gene ID" value="AEPI015446"/>
</dbReference>
<proteinExistence type="predicted"/>
<protein>
    <submittedName>
        <fullName evidence="2">CHK domain-containing protein</fullName>
    </submittedName>
</protein>
<sequence>MGDFISTLDDMKPIVKDIAMFHAASVVLESSDSTFAGRYAYSMGDKFMGFEGMIKKGFGDLMQLTQKYPEFAHFAKPLEKFQEQLREFYVSLYDPSKTYQNVLIHGDFHSKNMLHKLEAEGRHTDTILLDYQICCWTSPAIDLYYLLDMIPTQELKDQYRSELIYMYYQQFSDYLQRLGFLGKIPTLLDLQIELLRYAGLEMFHYAIFSSFRYMDQSAIDIEALLKGELGNPVLNNPEFKEIMHRELTRFLHQGTLSSV</sequence>
<dbReference type="SMART" id="SM00587">
    <property type="entry name" value="CHK"/>
    <property type="match status" value="1"/>
</dbReference>
<organism evidence="2 3">
    <name type="scientific">Anopheles epiroticus</name>
    <dbReference type="NCBI Taxonomy" id="199890"/>
    <lineage>
        <taxon>Eukaryota</taxon>
        <taxon>Metazoa</taxon>
        <taxon>Ecdysozoa</taxon>
        <taxon>Arthropoda</taxon>
        <taxon>Hexapoda</taxon>
        <taxon>Insecta</taxon>
        <taxon>Pterygota</taxon>
        <taxon>Neoptera</taxon>
        <taxon>Endopterygota</taxon>
        <taxon>Diptera</taxon>
        <taxon>Nematocera</taxon>
        <taxon>Culicoidea</taxon>
        <taxon>Culicidae</taxon>
        <taxon>Anophelinae</taxon>
        <taxon>Anopheles</taxon>
    </lineage>
</organism>
<name>A0A3F2YWK5_9DIPT</name>
<dbReference type="VEuPathDB" id="VectorBase:AEPI015446"/>
<feature type="domain" description="CHK kinase-like" evidence="1">
    <location>
        <begin position="1"/>
        <end position="177"/>
    </location>
</feature>
<accession>A0A3F2YWK5</accession>
<evidence type="ECO:0000259" key="1">
    <source>
        <dbReference type="SMART" id="SM00587"/>
    </source>
</evidence>
<dbReference type="InterPro" id="IPR011009">
    <property type="entry name" value="Kinase-like_dom_sf"/>
</dbReference>
<dbReference type="Gene3D" id="3.90.1200.10">
    <property type="match status" value="1"/>
</dbReference>
<dbReference type="Proteomes" id="UP000075885">
    <property type="component" value="Unassembled WGS sequence"/>
</dbReference>
<dbReference type="PANTHER" id="PTHR11012:SF12">
    <property type="entry name" value="CHK KINASE-LIKE DOMAIN-CONTAINING PROTEIN-RELATED"/>
    <property type="match status" value="1"/>
</dbReference>
<dbReference type="AlphaFoldDB" id="A0A3F2YWK5"/>
<dbReference type="PANTHER" id="PTHR11012">
    <property type="entry name" value="PROTEIN KINASE-LIKE DOMAIN-CONTAINING"/>
    <property type="match status" value="1"/>
</dbReference>
<dbReference type="STRING" id="199890.A0A3F2YWK5"/>
<reference evidence="2" key="2">
    <citation type="submission" date="2020-05" db="UniProtKB">
        <authorList>
            <consortium name="EnsemblMetazoa"/>
        </authorList>
    </citation>
    <scope>IDENTIFICATION</scope>
    <source>
        <strain evidence="2">Epiroticus2</strain>
    </source>
</reference>
<evidence type="ECO:0000313" key="3">
    <source>
        <dbReference type="Proteomes" id="UP000075885"/>
    </source>
</evidence>
<dbReference type="InterPro" id="IPR004119">
    <property type="entry name" value="EcKL"/>
</dbReference>
<reference evidence="3" key="1">
    <citation type="submission" date="2013-03" db="EMBL/GenBank/DDBJ databases">
        <title>The Genome Sequence of Anopheles epiroticus epiroticus2.</title>
        <authorList>
            <consortium name="The Broad Institute Genomics Platform"/>
            <person name="Neafsey D.E."/>
            <person name="Howell P."/>
            <person name="Walker B."/>
            <person name="Young S.K."/>
            <person name="Zeng Q."/>
            <person name="Gargeya S."/>
            <person name="Fitzgerald M."/>
            <person name="Haas B."/>
            <person name="Abouelleil A."/>
            <person name="Allen A.W."/>
            <person name="Alvarado L."/>
            <person name="Arachchi H.M."/>
            <person name="Berlin A.M."/>
            <person name="Chapman S.B."/>
            <person name="Gainer-Dewar J."/>
            <person name="Goldberg J."/>
            <person name="Griggs A."/>
            <person name="Gujja S."/>
            <person name="Hansen M."/>
            <person name="Howarth C."/>
            <person name="Imamovic A."/>
            <person name="Ireland A."/>
            <person name="Larimer J."/>
            <person name="McCowan C."/>
            <person name="Murphy C."/>
            <person name="Pearson M."/>
            <person name="Poon T.W."/>
            <person name="Priest M."/>
            <person name="Roberts A."/>
            <person name="Saif S."/>
            <person name="Shea T."/>
            <person name="Sisk P."/>
            <person name="Sykes S."/>
            <person name="Wortman J."/>
            <person name="Nusbaum C."/>
            <person name="Birren B."/>
        </authorList>
    </citation>
    <scope>NUCLEOTIDE SEQUENCE [LARGE SCALE GENOMIC DNA]</scope>
    <source>
        <strain evidence="3">Epiroticus2</strain>
    </source>
</reference>
<evidence type="ECO:0000313" key="2">
    <source>
        <dbReference type="EnsemblMetazoa" id="AEPI015446-PA"/>
    </source>
</evidence>
<dbReference type="SUPFAM" id="SSF56112">
    <property type="entry name" value="Protein kinase-like (PK-like)"/>
    <property type="match status" value="1"/>
</dbReference>
<dbReference type="Pfam" id="PF02958">
    <property type="entry name" value="EcKL"/>
    <property type="match status" value="1"/>
</dbReference>
<dbReference type="InterPro" id="IPR015897">
    <property type="entry name" value="CHK_kinase-like"/>
</dbReference>